<protein>
    <submittedName>
        <fullName evidence="1">Uncharacterized protein</fullName>
    </submittedName>
</protein>
<gene>
    <name evidence="1" type="ORF">AAGW17_02325</name>
</gene>
<reference evidence="1" key="1">
    <citation type="submission" date="2024-05" db="EMBL/GenBank/DDBJ databases">
        <title>Characterization of a novel Rickettsia species. (Rickettsia oklahomia sp. nov.) from Amblyomma americanum ticks.</title>
        <authorList>
            <person name="Korla P.K."/>
            <person name="Karounos M."/>
            <person name="Wilson J.M."/>
            <person name="Little S.E."/>
            <person name="Qurollo B.A."/>
        </authorList>
    </citation>
    <scope>NUCLEOTIDE SEQUENCE</scope>
    <source>
        <strain evidence="1">Oklahoma-10</strain>
    </source>
</reference>
<dbReference type="RefSeq" id="WP_347939323.1">
    <property type="nucleotide sequence ID" value="NZ_CP157197.1"/>
</dbReference>
<accession>A0AAU7C0C3</accession>
<dbReference type="KEGG" id="rof:AAGW17_02325"/>
<evidence type="ECO:0000313" key="1">
    <source>
        <dbReference type="EMBL" id="XBG66698.1"/>
    </source>
</evidence>
<sequence length="137" mass="15268">MFSNLFYSNNGPKTYSSMIEAKKKYLEYINTAKKTVTDIKETLSALNLTDIVTSYAEYALDFTVEKIFGSIIGKMISPKIKEAIQYIPTYVDSATQNLEASINTVYDYSDNAAKIELDFAHTEEEGSIVLVGVESSC</sequence>
<proteinExistence type="predicted"/>
<dbReference type="AlphaFoldDB" id="A0AAU7C0C3"/>
<dbReference type="EMBL" id="CP157197">
    <property type="protein sequence ID" value="XBG66698.1"/>
    <property type="molecule type" value="Genomic_DNA"/>
</dbReference>
<organism evidence="1">
    <name type="scientific">Rickettsia oklahomensis</name>
    <dbReference type="NCBI Taxonomy" id="3141789"/>
    <lineage>
        <taxon>Bacteria</taxon>
        <taxon>Pseudomonadati</taxon>
        <taxon>Pseudomonadota</taxon>
        <taxon>Alphaproteobacteria</taxon>
        <taxon>Rickettsiales</taxon>
        <taxon>Rickettsiaceae</taxon>
        <taxon>Rickettsieae</taxon>
        <taxon>Rickettsia</taxon>
        <taxon>belli group</taxon>
    </lineage>
</organism>
<name>A0AAU7C0C3_9RICK</name>